<feature type="domain" description="Beta-ketoacyl-[acyl-carrier-protein] synthase III C-terminal" evidence="3">
    <location>
        <begin position="252"/>
        <end position="351"/>
    </location>
</feature>
<dbReference type="Gene3D" id="3.40.47.10">
    <property type="match status" value="2"/>
</dbReference>
<dbReference type="GO" id="GO:0044550">
    <property type="term" value="P:secondary metabolite biosynthetic process"/>
    <property type="evidence" value="ECO:0007669"/>
    <property type="project" value="TreeGrafter"/>
</dbReference>
<name>A0A6L3ZDL3_9FLAO</name>
<comment type="caution">
    <text evidence="5">The sequence shown here is derived from an EMBL/GenBank/DDBJ whole genome shotgun (WGS) entry which is preliminary data.</text>
</comment>
<dbReference type="CDD" id="cd00830">
    <property type="entry name" value="KAS_III"/>
    <property type="match status" value="1"/>
</dbReference>
<dbReference type="Pfam" id="PF08545">
    <property type="entry name" value="ACP_syn_III"/>
    <property type="match status" value="1"/>
</dbReference>
<evidence type="ECO:0000313" key="6">
    <source>
        <dbReference type="Proteomes" id="UP000484164"/>
    </source>
</evidence>
<dbReference type="GO" id="GO:0006633">
    <property type="term" value="P:fatty acid biosynthetic process"/>
    <property type="evidence" value="ECO:0007669"/>
    <property type="project" value="InterPro"/>
</dbReference>
<reference evidence="5 6" key="1">
    <citation type="submission" date="2019-10" db="EMBL/GenBank/DDBJ databases">
        <title>Genome sequence of Phaeocystidibacter marisrubri JCM30614 (type strain).</title>
        <authorList>
            <person name="Bowman J.P."/>
        </authorList>
    </citation>
    <scope>NUCLEOTIDE SEQUENCE [LARGE SCALE GENOMIC DNA]</scope>
    <source>
        <strain evidence="5 6">JCM 30614</strain>
    </source>
</reference>
<dbReference type="GO" id="GO:0004315">
    <property type="term" value="F:3-oxoacyl-[acyl-carrier-protein] synthase activity"/>
    <property type="evidence" value="ECO:0007669"/>
    <property type="project" value="InterPro"/>
</dbReference>
<dbReference type="RefSeq" id="WP_151693146.1">
    <property type="nucleotide sequence ID" value="NZ_BMGX01000001.1"/>
</dbReference>
<sequence>MFVKFLGTGHVLPGTKVTNTDFLNHTFYDDNGEVYPMEMPVLLSKFEEITGIGERRYARDEERASDLGAIAAKVAIEEAGIDKNSIDLVITAHNFGDMDKGTGRTDILPSLSSRIKHLLDIRNDSCIPFDILFGCPGWIQGVLLAEMHLLAGKAKRALVVGCETLSRAVDPYDRNGMIFADGAGACVMELSDRPGILGSAVMNKAADEAYYLYEGVSQRPGEDIHDRFIKMKGRKIYEFALKYVPDAMKAAMDKAGVEAKDLDKIFMHQANAKLDHAVVERFYRLYGIKEIPENVLPMSVNWLGNSSVATVPTLFDLVRKTEYEGHKVKEGDTILFASVGAGMNVNAFVYKM</sequence>
<keyword evidence="1" id="KW-0808">Transferase</keyword>
<evidence type="ECO:0000259" key="3">
    <source>
        <dbReference type="Pfam" id="PF08541"/>
    </source>
</evidence>
<proteinExistence type="predicted"/>
<dbReference type="InterPro" id="IPR016039">
    <property type="entry name" value="Thiolase-like"/>
</dbReference>
<dbReference type="InterPro" id="IPR013747">
    <property type="entry name" value="ACP_syn_III_C"/>
</dbReference>
<dbReference type="PANTHER" id="PTHR34069">
    <property type="entry name" value="3-OXOACYL-[ACYL-CARRIER-PROTEIN] SYNTHASE 3"/>
    <property type="match status" value="1"/>
</dbReference>
<dbReference type="Proteomes" id="UP000484164">
    <property type="component" value="Unassembled WGS sequence"/>
</dbReference>
<dbReference type="AlphaFoldDB" id="A0A6L3ZDL3"/>
<dbReference type="InterPro" id="IPR013751">
    <property type="entry name" value="ACP_syn_III_N"/>
</dbReference>
<feature type="domain" description="Beta-ketoacyl-[acyl-carrier-protein] synthase III N-terminal" evidence="4">
    <location>
        <begin position="129"/>
        <end position="202"/>
    </location>
</feature>
<organism evidence="5 6">
    <name type="scientific">Phaeocystidibacter marisrubri</name>
    <dbReference type="NCBI Taxonomy" id="1577780"/>
    <lineage>
        <taxon>Bacteria</taxon>
        <taxon>Pseudomonadati</taxon>
        <taxon>Bacteroidota</taxon>
        <taxon>Flavobacteriia</taxon>
        <taxon>Flavobacteriales</taxon>
        <taxon>Phaeocystidibacteraceae</taxon>
        <taxon>Phaeocystidibacter</taxon>
    </lineage>
</organism>
<evidence type="ECO:0000313" key="5">
    <source>
        <dbReference type="EMBL" id="KAB2815716.1"/>
    </source>
</evidence>
<keyword evidence="2" id="KW-0012">Acyltransferase</keyword>
<dbReference type="Pfam" id="PF08541">
    <property type="entry name" value="ACP_syn_III_C"/>
    <property type="match status" value="1"/>
</dbReference>
<keyword evidence="6" id="KW-1185">Reference proteome</keyword>
<accession>A0A6L3ZDL3</accession>
<dbReference type="SUPFAM" id="SSF53901">
    <property type="entry name" value="Thiolase-like"/>
    <property type="match status" value="1"/>
</dbReference>
<dbReference type="EMBL" id="WBVQ01000002">
    <property type="protein sequence ID" value="KAB2815716.1"/>
    <property type="molecule type" value="Genomic_DNA"/>
</dbReference>
<protein>
    <submittedName>
        <fullName evidence="5">Ketoacyl-ACP synthase III</fullName>
    </submittedName>
</protein>
<dbReference type="OrthoDB" id="9815506at2"/>
<evidence type="ECO:0000256" key="1">
    <source>
        <dbReference type="ARBA" id="ARBA00022679"/>
    </source>
</evidence>
<gene>
    <name evidence="5" type="ORF">F8C82_08430</name>
</gene>
<evidence type="ECO:0000259" key="4">
    <source>
        <dbReference type="Pfam" id="PF08545"/>
    </source>
</evidence>
<dbReference type="PANTHER" id="PTHR34069:SF3">
    <property type="entry name" value="ACYL-COA:ACYL-COA ALKYLTRANSFERASE"/>
    <property type="match status" value="1"/>
</dbReference>
<evidence type="ECO:0000256" key="2">
    <source>
        <dbReference type="ARBA" id="ARBA00023315"/>
    </source>
</evidence>